<dbReference type="HAMAP" id="MF_00724">
    <property type="entry name" value="FliE"/>
    <property type="match status" value="1"/>
</dbReference>
<evidence type="ECO:0000256" key="5">
    <source>
        <dbReference type="NCBIfam" id="TIGR00205"/>
    </source>
</evidence>
<name>A0ABR8Z301_9MICO</name>
<dbReference type="InterPro" id="IPR001624">
    <property type="entry name" value="FliE"/>
</dbReference>
<keyword evidence="6" id="KW-0969">Cilium</keyword>
<evidence type="ECO:0000256" key="3">
    <source>
        <dbReference type="ARBA" id="ARBA00023143"/>
    </source>
</evidence>
<accession>A0ABR8Z301</accession>
<evidence type="ECO:0000313" key="7">
    <source>
        <dbReference type="Proteomes" id="UP000661894"/>
    </source>
</evidence>
<protein>
    <recommendedName>
        <fullName evidence="4 5">Flagellar hook-basal body complex protein FliE</fullName>
    </recommendedName>
</protein>
<keyword evidence="3 4" id="KW-0975">Bacterial flagellum</keyword>
<dbReference type="Proteomes" id="UP000661894">
    <property type="component" value="Unassembled WGS sequence"/>
</dbReference>
<comment type="subcellular location">
    <subcellularLocation>
        <location evidence="1 4">Bacterial flagellum basal body</location>
    </subcellularLocation>
</comment>
<evidence type="ECO:0000256" key="4">
    <source>
        <dbReference type="HAMAP-Rule" id="MF_00724"/>
    </source>
</evidence>
<dbReference type="PANTHER" id="PTHR34653:SF1">
    <property type="entry name" value="FLAGELLAR HOOK-BASAL BODY COMPLEX PROTEIN FLIE"/>
    <property type="match status" value="1"/>
</dbReference>
<sequence length="102" mass="10410">MPAIDAISAVSPTAFLDGLEAVDPAATSDGSAFGSVLASAIDGVSQKQEVSSDLALKAVTGDLDDVHDYTIAATEAAVALELTVALRNKAVDAFNEIMRMQA</sequence>
<evidence type="ECO:0000256" key="2">
    <source>
        <dbReference type="ARBA" id="ARBA00009272"/>
    </source>
</evidence>
<organism evidence="6 7">
    <name type="scientific">Oceanitalea stevensii</name>
    <dbReference type="NCBI Taxonomy" id="2763072"/>
    <lineage>
        <taxon>Bacteria</taxon>
        <taxon>Bacillati</taxon>
        <taxon>Actinomycetota</taxon>
        <taxon>Actinomycetes</taxon>
        <taxon>Micrococcales</taxon>
        <taxon>Bogoriellaceae</taxon>
        <taxon>Georgenia</taxon>
    </lineage>
</organism>
<dbReference type="PANTHER" id="PTHR34653">
    <property type="match status" value="1"/>
</dbReference>
<keyword evidence="6" id="KW-0282">Flagellum</keyword>
<comment type="caution">
    <text evidence="6">The sequence shown here is derived from an EMBL/GenBank/DDBJ whole genome shotgun (WGS) entry which is preliminary data.</text>
</comment>
<proteinExistence type="inferred from homology"/>
<comment type="similarity">
    <text evidence="2 4">Belongs to the FliE family.</text>
</comment>
<keyword evidence="7" id="KW-1185">Reference proteome</keyword>
<dbReference type="RefSeq" id="WP_251839819.1">
    <property type="nucleotide sequence ID" value="NZ_JACSPO010000005.1"/>
</dbReference>
<dbReference type="Pfam" id="PF02049">
    <property type="entry name" value="FliE"/>
    <property type="match status" value="1"/>
</dbReference>
<gene>
    <name evidence="4 6" type="primary">fliE</name>
    <name evidence="6" type="ORF">H9624_10275</name>
</gene>
<dbReference type="NCBIfam" id="TIGR00205">
    <property type="entry name" value="fliE"/>
    <property type="match status" value="1"/>
</dbReference>
<dbReference type="EMBL" id="JACSPO010000005">
    <property type="protein sequence ID" value="MBD8062712.1"/>
    <property type="molecule type" value="Genomic_DNA"/>
</dbReference>
<reference evidence="6 7" key="1">
    <citation type="submission" date="2020-08" db="EMBL/GenBank/DDBJ databases">
        <title>A Genomic Blueprint of the Chicken Gut Microbiome.</title>
        <authorList>
            <person name="Gilroy R."/>
            <person name="Ravi A."/>
            <person name="Getino M."/>
            <person name="Pursley I."/>
            <person name="Horton D.L."/>
            <person name="Alikhan N.-F."/>
            <person name="Baker D."/>
            <person name="Gharbi K."/>
            <person name="Hall N."/>
            <person name="Watson M."/>
            <person name="Adriaenssens E.M."/>
            <person name="Foster-Nyarko E."/>
            <person name="Jarju S."/>
            <person name="Secka A."/>
            <person name="Antonio M."/>
            <person name="Oren A."/>
            <person name="Chaudhuri R."/>
            <person name="La Ragione R.M."/>
            <person name="Hildebrand F."/>
            <person name="Pallen M.J."/>
        </authorList>
    </citation>
    <scope>NUCLEOTIDE SEQUENCE [LARGE SCALE GENOMIC DNA]</scope>
    <source>
        <strain evidence="6 7">Sa1BUA1</strain>
    </source>
</reference>
<keyword evidence="6" id="KW-0966">Cell projection</keyword>
<dbReference type="PRINTS" id="PR01006">
    <property type="entry name" value="FLGHOOKFLIE"/>
</dbReference>
<evidence type="ECO:0000256" key="1">
    <source>
        <dbReference type="ARBA" id="ARBA00004117"/>
    </source>
</evidence>
<evidence type="ECO:0000313" key="6">
    <source>
        <dbReference type="EMBL" id="MBD8062712.1"/>
    </source>
</evidence>